<dbReference type="Pfam" id="PF05380">
    <property type="entry name" value="Peptidase_A17"/>
    <property type="match status" value="1"/>
</dbReference>
<accession>A0A162QS45</accession>
<evidence type="ECO:0000313" key="4">
    <source>
        <dbReference type="Proteomes" id="UP000076858"/>
    </source>
</evidence>
<dbReference type="Pfam" id="PF00665">
    <property type="entry name" value="rve"/>
    <property type="match status" value="1"/>
</dbReference>
<dbReference type="PANTHER" id="PTHR37984:SF15">
    <property type="entry name" value="INTEGRASE CATALYTIC DOMAIN-CONTAINING PROTEIN"/>
    <property type="match status" value="1"/>
</dbReference>
<dbReference type="Gene3D" id="3.30.420.10">
    <property type="entry name" value="Ribonuclease H-like superfamily/Ribonuclease H"/>
    <property type="match status" value="1"/>
</dbReference>
<dbReference type="SUPFAM" id="SSF53098">
    <property type="entry name" value="Ribonuclease H-like"/>
    <property type="match status" value="1"/>
</dbReference>
<dbReference type="InterPro" id="IPR008042">
    <property type="entry name" value="Retrotrans_Pao"/>
</dbReference>
<dbReference type="GO" id="GO:0015074">
    <property type="term" value="P:DNA integration"/>
    <property type="evidence" value="ECO:0007669"/>
    <property type="project" value="InterPro"/>
</dbReference>
<gene>
    <name evidence="3" type="ORF">APZ42_013539</name>
</gene>
<evidence type="ECO:0000259" key="2">
    <source>
        <dbReference type="PROSITE" id="PS50994"/>
    </source>
</evidence>
<organism evidence="3 4">
    <name type="scientific">Daphnia magna</name>
    <dbReference type="NCBI Taxonomy" id="35525"/>
    <lineage>
        <taxon>Eukaryota</taxon>
        <taxon>Metazoa</taxon>
        <taxon>Ecdysozoa</taxon>
        <taxon>Arthropoda</taxon>
        <taxon>Crustacea</taxon>
        <taxon>Branchiopoda</taxon>
        <taxon>Diplostraca</taxon>
        <taxon>Cladocera</taxon>
        <taxon>Anomopoda</taxon>
        <taxon>Daphniidae</taxon>
        <taxon>Daphnia</taxon>
    </lineage>
</organism>
<name>A0A162QS45_9CRUS</name>
<feature type="region of interest" description="Disordered" evidence="1">
    <location>
        <begin position="961"/>
        <end position="1017"/>
    </location>
</feature>
<dbReference type="AlphaFoldDB" id="A0A162QS45"/>
<dbReference type="FunFam" id="3.30.420.10:FF:000032">
    <property type="entry name" value="Retrovirus-related Pol polyprotein from transposon 297-like Protein"/>
    <property type="match status" value="1"/>
</dbReference>
<dbReference type="InterPro" id="IPR012337">
    <property type="entry name" value="RNaseH-like_sf"/>
</dbReference>
<feature type="region of interest" description="Disordered" evidence="1">
    <location>
        <begin position="910"/>
        <end position="930"/>
    </location>
</feature>
<proteinExistence type="predicted"/>
<dbReference type="STRING" id="35525.A0A162QS45"/>
<dbReference type="InterPro" id="IPR036397">
    <property type="entry name" value="RNaseH_sf"/>
</dbReference>
<comment type="caution">
    <text evidence="3">The sequence shown here is derived from an EMBL/GenBank/DDBJ whole genome shotgun (WGS) entry which is preliminary data.</text>
</comment>
<dbReference type="OrthoDB" id="6395835at2759"/>
<feature type="compositionally biased region" description="Basic residues" evidence="1">
    <location>
        <begin position="972"/>
        <end position="984"/>
    </location>
</feature>
<dbReference type="GO" id="GO:0003676">
    <property type="term" value="F:nucleic acid binding"/>
    <property type="evidence" value="ECO:0007669"/>
    <property type="project" value="InterPro"/>
</dbReference>
<evidence type="ECO:0000256" key="1">
    <source>
        <dbReference type="SAM" id="MobiDB-lite"/>
    </source>
</evidence>
<dbReference type="PROSITE" id="PS50994">
    <property type="entry name" value="INTEGRASE"/>
    <property type="match status" value="1"/>
</dbReference>
<feature type="domain" description="Integrase catalytic" evidence="2">
    <location>
        <begin position="6"/>
        <end position="169"/>
    </location>
</feature>
<evidence type="ECO:0000313" key="3">
    <source>
        <dbReference type="EMBL" id="KZS19909.1"/>
    </source>
</evidence>
<sequence>MTAPLSPLEPTTFFWQRVALDIVGPLPETYKGNRYILVMSEYTSRYMLAVAMKNQSARTVARKFIRHVILRYGSSLQILTDQGKNFLSNLMKDICSLLNIKQTRTTAYYPATDGMVERFNRTMGDMLASALANDKHIWDEYLPYIMYIYNSSVHASTNETPHYLLFGQDPIEPDDISSTTARKRYIDSEADEFFSIWRKAIIIAQEHFRKAQKTQKEFYDRGTNQKTFNIGDKELLLDTRLKSKLTPRWDGPYIVKRKMGPLNYAVQRETEKTTTTSVYAIVVHVNRMKLLPPRTDVPDIPSPTKDNHSPHSFPIDWNIDTIPDITLDLFPNQPDNFTIDDLFPQQPPTIEEESHKNYHTNDHDLSLNPSTNNMKTANKQISICYFSYRMNLFNLLLLSSFLFLEPKPSHGKEISTCDCNKPIFIGLLDTSEPHFCNKSSYNHITELLYEVVSKNEPPLRNIGYLCRQWLRQKTITGYFFGAYDTKKHHYWSQFKNDCTTCPIKSPFGILNSYSNSNITHYHKGHLTFIWNKPVAKPAHCVYTVVRQGFIINGKPETICKFDHSFKVKGIAETYIRYSRAPTTVINKTSNASIPSEFGYNLSSSFLVNDRTAMSMAQSSPMLAGIILGLPTCQRVQADGQTMLLQQCKKLTVNVKAQKTKCGWEPKFHHYTIGKDGFTRTKFRPCTWSNGLANQNGQPHEYFNGTWNPIKPNNKISSIGIKNHFDEEVDIEAKYLHNLETSFHSKEIEQMNMIGELMAVMRHDEINPISPILSQSQEKRSHSLLVGRWATANLDHYSLIIGELQFIQEVFRSLGLREPFPRASSAPAKPKISPSTRFVPYARQADQDLKLLNDKERAELEAVQRVKEKHVLAIIIAQRKEKEAVETALYLQQTCLLRRENEALIQRKEELAKSSSARRLAAKTPEPYVPSPIVRPAVLQIQPLPEVVPQTGPSKLAPEAVLVTPARSSKSSKSSKSRSSSKHSRKETPVGDSMEEGTTARTRHSSSASASTTSCETRDELTAERYTLLTELMGAALVVKTSRDKGERRVNTLKAQTRHERIKEITRNLAEISIAEERVNDREKLDVMLSEMVVLNQLAESQKRVPVPATTALVNRPELSLPMFNGEIAAWGSWKAAWSTYNEDASPSGDQIERGDNENSAGVLREAREIGDRPTKRNLFSLALKIFDPLGLIASVTLVGKLIMQKICLAGTGWYEPIPIEVVPQWKTFFDGITKLRNT</sequence>
<dbReference type="EMBL" id="LRGB01000308">
    <property type="protein sequence ID" value="KZS19909.1"/>
    <property type="molecule type" value="Genomic_DNA"/>
</dbReference>
<dbReference type="PANTHER" id="PTHR37984">
    <property type="entry name" value="PROTEIN CBG26694"/>
    <property type="match status" value="1"/>
</dbReference>
<feature type="compositionally biased region" description="Low complexity" evidence="1">
    <location>
        <begin position="1004"/>
        <end position="1014"/>
    </location>
</feature>
<dbReference type="InterPro" id="IPR001584">
    <property type="entry name" value="Integrase_cat-core"/>
</dbReference>
<keyword evidence="4" id="KW-1185">Reference proteome</keyword>
<dbReference type="Proteomes" id="UP000076858">
    <property type="component" value="Unassembled WGS sequence"/>
</dbReference>
<dbReference type="InterPro" id="IPR050951">
    <property type="entry name" value="Retrovirus_Pol_polyprotein"/>
</dbReference>
<feature type="compositionally biased region" description="Low complexity" evidence="1">
    <location>
        <begin position="912"/>
        <end position="922"/>
    </location>
</feature>
<protein>
    <recommendedName>
        <fullName evidence="2">Integrase catalytic domain-containing protein</fullName>
    </recommendedName>
</protein>
<reference evidence="3 4" key="1">
    <citation type="submission" date="2016-03" db="EMBL/GenBank/DDBJ databases">
        <title>EvidentialGene: Evidence-directed Construction of Genes on Genomes.</title>
        <authorList>
            <person name="Gilbert D.G."/>
            <person name="Choi J.-H."/>
            <person name="Mockaitis K."/>
            <person name="Colbourne J."/>
            <person name="Pfrender M."/>
        </authorList>
    </citation>
    <scope>NUCLEOTIDE SEQUENCE [LARGE SCALE GENOMIC DNA]</scope>
    <source>
        <strain evidence="3 4">Xinb3</strain>
        <tissue evidence="3">Complete organism</tissue>
    </source>
</reference>